<evidence type="ECO:0000313" key="3">
    <source>
        <dbReference type="EMBL" id="TWI43852.1"/>
    </source>
</evidence>
<name>A0A562PHA2_9BURK</name>
<reference evidence="3" key="2">
    <citation type="submission" date="2019-07" db="EMBL/GenBank/DDBJ databases">
        <authorList>
            <person name="Whitman W."/>
            <person name="Huntemann M."/>
            <person name="Clum A."/>
            <person name="Pillay M."/>
            <person name="Palaniappan K."/>
            <person name="Varghese N."/>
            <person name="Mikhailova N."/>
            <person name="Stamatis D."/>
            <person name="Reddy T."/>
            <person name="Daum C."/>
            <person name="Shapiro N."/>
            <person name="Ivanova N."/>
            <person name="Kyrpides N."/>
            <person name="Woyke T."/>
        </authorList>
    </citation>
    <scope>NUCLEOTIDE SEQUENCE</scope>
    <source>
        <strain evidence="3">CGMCC 1.10685</strain>
    </source>
</reference>
<dbReference type="Proteomes" id="UP000315112">
    <property type="component" value="Unassembled WGS sequence"/>
</dbReference>
<dbReference type="RefSeq" id="WP_145880208.1">
    <property type="nucleotide sequence ID" value="NZ_CP046904.1"/>
</dbReference>
<dbReference type="AlphaFoldDB" id="A0A562PHA2"/>
<proteinExistence type="predicted"/>
<feature type="region of interest" description="Disordered" evidence="1">
    <location>
        <begin position="159"/>
        <end position="182"/>
    </location>
</feature>
<dbReference type="EMBL" id="VLKW01000011">
    <property type="protein sequence ID" value="TWI43852.1"/>
    <property type="molecule type" value="Genomic_DNA"/>
</dbReference>
<evidence type="ECO:0000313" key="2">
    <source>
        <dbReference type="EMBL" id="QGZ42686.1"/>
    </source>
</evidence>
<dbReference type="OrthoDB" id="8687946at2"/>
<sequence>MNNHKHHDAMRENVIAAVRDLLSAENTAAVRLNIPGAPSQTILAGDVRSVARLLELDTIEDNGAARIAELEAENARLRPEVEALRTERENLWKSHFLVSKALHNVIAGNQAAWLEWDRGQGAEAAMEWVHNGLVGPGLIPDAAEGIGAQAWFDAKHDDRFDAPPLPGLDPAAPVSASPQQAAPAELTDDEILTLDCLRLTQSDDGTEHAVASSSVIEFARAVLAAFHQAAAGAEGADGWRTNTGVQPVANEVRVDVEFRNGTIAPNVKAAEWAWQVGDEFMERKWVISRWRLAAPSTSQPAREG</sequence>
<organism evidence="3 4">
    <name type="scientific">Pseudoduganella flava</name>
    <dbReference type="NCBI Taxonomy" id="871742"/>
    <lineage>
        <taxon>Bacteria</taxon>
        <taxon>Pseudomonadati</taxon>
        <taxon>Pseudomonadota</taxon>
        <taxon>Betaproteobacteria</taxon>
        <taxon>Burkholderiales</taxon>
        <taxon>Oxalobacteraceae</taxon>
        <taxon>Telluria group</taxon>
        <taxon>Pseudoduganella</taxon>
    </lineage>
</organism>
<evidence type="ECO:0000256" key="1">
    <source>
        <dbReference type="SAM" id="MobiDB-lite"/>
    </source>
</evidence>
<gene>
    <name evidence="2" type="ORF">GO485_29075</name>
    <name evidence="3" type="ORF">IP92_04907</name>
</gene>
<keyword evidence="5" id="KW-1185">Reference proteome</keyword>
<dbReference type="EMBL" id="CP046904">
    <property type="protein sequence ID" value="QGZ42686.1"/>
    <property type="molecule type" value="Genomic_DNA"/>
</dbReference>
<evidence type="ECO:0000313" key="5">
    <source>
        <dbReference type="Proteomes" id="UP000437862"/>
    </source>
</evidence>
<accession>A0A562PHA2</accession>
<protein>
    <submittedName>
        <fullName evidence="3">Uncharacterized protein</fullName>
    </submittedName>
</protein>
<feature type="compositionally biased region" description="Low complexity" evidence="1">
    <location>
        <begin position="168"/>
        <end position="182"/>
    </location>
</feature>
<reference evidence="2 5" key="3">
    <citation type="submission" date="2019-12" db="EMBL/GenBank/DDBJ databases">
        <title>Draft Genome Sequences of Six Type Strains of the Genus Massilia.</title>
        <authorList>
            <person name="Miess H."/>
            <person name="Frediansyah A."/>
            <person name="Goeker M."/>
            <person name="Gross H."/>
        </authorList>
    </citation>
    <scope>NUCLEOTIDE SEQUENCE [LARGE SCALE GENOMIC DNA]</scope>
    <source>
        <strain evidence="2 5">DSM 26639</strain>
    </source>
</reference>
<reference evidence="3 4" key="1">
    <citation type="journal article" date="2015" name="Stand. Genomic Sci.">
        <title>Genomic Encyclopedia of Bacterial and Archaeal Type Strains, Phase III: the genomes of soil and plant-associated and newly described type strains.</title>
        <authorList>
            <person name="Whitman W.B."/>
            <person name="Woyke T."/>
            <person name="Klenk H.P."/>
            <person name="Zhou Y."/>
            <person name="Lilburn T.G."/>
            <person name="Beck B.J."/>
            <person name="De Vos P."/>
            <person name="Vandamme P."/>
            <person name="Eisen J.A."/>
            <person name="Garrity G."/>
            <person name="Hugenholtz P."/>
            <person name="Kyrpides N.C."/>
        </authorList>
    </citation>
    <scope>NUCLEOTIDE SEQUENCE [LARGE SCALE GENOMIC DNA]</scope>
    <source>
        <strain evidence="3 4">CGMCC 1.10685</strain>
    </source>
</reference>
<evidence type="ECO:0000313" key="4">
    <source>
        <dbReference type="Proteomes" id="UP000315112"/>
    </source>
</evidence>
<dbReference type="Proteomes" id="UP000437862">
    <property type="component" value="Chromosome"/>
</dbReference>